<proteinExistence type="predicted"/>
<reference evidence="1 2" key="1">
    <citation type="submission" date="2023-03" db="EMBL/GenBank/DDBJ databases">
        <title>Strain FZY0004 represents a novel species in the genus Thalassospira isolated from seawater.</title>
        <authorList>
            <person name="Fu Z.-Y."/>
        </authorList>
    </citation>
    <scope>NUCLEOTIDE SEQUENCE [LARGE SCALE GENOMIC DNA]</scope>
    <source>
        <strain evidence="1 2">FZY0004</strain>
    </source>
</reference>
<sequence length="131" mass="14015">MSAADALQNVIDPASATPATAQQTANDAKALATAANNRSIANRNIIRTFGQVTITGTATSQTFEFEEEQPNATYNLVATPTGFTGTPVFEAFVPVTIDKSTDEFTLHVSDAPGTGNSVTYDWQLRRNDEDE</sequence>
<evidence type="ECO:0000313" key="1">
    <source>
        <dbReference type="EMBL" id="MDG4721149.1"/>
    </source>
</evidence>
<name>A0ABT6GGE4_9PROT</name>
<comment type="caution">
    <text evidence="1">The sequence shown here is derived from an EMBL/GenBank/DDBJ whole genome shotgun (WGS) entry which is preliminary data.</text>
</comment>
<keyword evidence="2" id="KW-1185">Reference proteome</keyword>
<dbReference type="RefSeq" id="WP_278006951.1">
    <property type="nucleotide sequence ID" value="NZ_JARSBO010000010.1"/>
</dbReference>
<protein>
    <submittedName>
        <fullName evidence="1">Uncharacterized protein</fullName>
    </submittedName>
</protein>
<evidence type="ECO:0000313" key="2">
    <source>
        <dbReference type="Proteomes" id="UP001529180"/>
    </source>
</evidence>
<organism evidence="1 2">
    <name type="scientific">Thalassospira aquimaris</name>
    <dbReference type="NCBI Taxonomy" id="3037796"/>
    <lineage>
        <taxon>Bacteria</taxon>
        <taxon>Pseudomonadati</taxon>
        <taxon>Pseudomonadota</taxon>
        <taxon>Alphaproteobacteria</taxon>
        <taxon>Rhodospirillales</taxon>
        <taxon>Thalassospiraceae</taxon>
        <taxon>Thalassospira</taxon>
    </lineage>
</organism>
<accession>A0ABT6GGE4</accession>
<dbReference type="EMBL" id="JARSBO010000010">
    <property type="protein sequence ID" value="MDG4721149.1"/>
    <property type="molecule type" value="Genomic_DNA"/>
</dbReference>
<gene>
    <name evidence="1" type="ORF">P7680_19240</name>
</gene>
<dbReference type="Proteomes" id="UP001529180">
    <property type="component" value="Unassembled WGS sequence"/>
</dbReference>